<reference evidence="2" key="2">
    <citation type="submission" date="2015-01" db="EMBL/GenBank/DDBJ databases">
        <title>Evolutionary Origins and Diversification of the Mycorrhizal Mutualists.</title>
        <authorList>
            <consortium name="DOE Joint Genome Institute"/>
            <consortium name="Mycorrhizal Genomics Consortium"/>
            <person name="Kohler A."/>
            <person name="Kuo A."/>
            <person name="Nagy L.G."/>
            <person name="Floudas D."/>
            <person name="Copeland A."/>
            <person name="Barry K.W."/>
            <person name="Cichocki N."/>
            <person name="Veneault-Fourrey C."/>
            <person name="LaButti K."/>
            <person name="Lindquist E.A."/>
            <person name="Lipzen A."/>
            <person name="Lundell T."/>
            <person name="Morin E."/>
            <person name="Murat C."/>
            <person name="Riley R."/>
            <person name="Ohm R."/>
            <person name="Sun H."/>
            <person name="Tunlid A."/>
            <person name="Henrissat B."/>
            <person name="Grigoriev I.V."/>
            <person name="Hibbett D.S."/>
            <person name="Martin F."/>
        </authorList>
    </citation>
    <scope>NUCLEOTIDE SEQUENCE [LARGE SCALE GENOMIC DNA]</scope>
    <source>
        <strain evidence="2">UH-Slu-Lm8-n1</strain>
    </source>
</reference>
<dbReference type="Proteomes" id="UP000054485">
    <property type="component" value="Unassembled WGS sequence"/>
</dbReference>
<gene>
    <name evidence="1" type="ORF">CY34DRAFT_715345</name>
</gene>
<name>A0A0D0BAT5_9AGAM</name>
<evidence type="ECO:0008006" key="3">
    <source>
        <dbReference type="Google" id="ProtNLM"/>
    </source>
</evidence>
<keyword evidence="2" id="KW-1185">Reference proteome</keyword>
<dbReference type="CDD" id="cd09917">
    <property type="entry name" value="F-box_SF"/>
    <property type="match status" value="1"/>
</dbReference>
<reference evidence="1 2" key="1">
    <citation type="submission" date="2014-04" db="EMBL/GenBank/DDBJ databases">
        <authorList>
            <consortium name="DOE Joint Genome Institute"/>
            <person name="Kuo A."/>
            <person name="Ruytinx J."/>
            <person name="Rineau F."/>
            <person name="Colpaert J."/>
            <person name="Kohler A."/>
            <person name="Nagy L.G."/>
            <person name="Floudas D."/>
            <person name="Copeland A."/>
            <person name="Barry K.W."/>
            <person name="Cichocki N."/>
            <person name="Veneault-Fourrey C."/>
            <person name="LaButti K."/>
            <person name="Lindquist E.A."/>
            <person name="Lipzen A."/>
            <person name="Lundell T."/>
            <person name="Morin E."/>
            <person name="Murat C."/>
            <person name="Sun H."/>
            <person name="Tunlid A."/>
            <person name="Henrissat B."/>
            <person name="Grigoriev I.V."/>
            <person name="Hibbett D.S."/>
            <person name="Martin F."/>
            <person name="Nordberg H.P."/>
            <person name="Cantor M.N."/>
            <person name="Hua S.X."/>
        </authorList>
    </citation>
    <scope>NUCLEOTIDE SEQUENCE [LARGE SCALE GENOMIC DNA]</scope>
    <source>
        <strain evidence="1 2">UH-Slu-Lm8-n1</strain>
    </source>
</reference>
<dbReference type="InterPro" id="IPR036047">
    <property type="entry name" value="F-box-like_dom_sf"/>
</dbReference>
<proteinExistence type="predicted"/>
<dbReference type="AlphaFoldDB" id="A0A0D0BAT5"/>
<dbReference type="InParanoid" id="A0A0D0BAT5"/>
<sequence>MHHKAKFLSLAEELQSHILGFLPWRDILRCASVSYDLLIDVCKALHQMYISSSELQYIIELGGQRLLPVLNTDLDNHTPISKRLQLLRDRIRAWFRVDINSVKTVSIPDQFYDGRLSLADGHLCLYDRNEDLARIFPILPKSSKQTIERDLSPQTLCLVPNSDGIDVLMDPTQNLIAIAYVITEGIFQLGDVKFFIELGTLDGGSTHPQAAGRTLFMSRPPQCTENIRFQPNSGKLKGYRERIALWCSLRFDDVGSVTCSRTMWWLQIWDWQHSTTSISTLSDTFNSLPDDSMDFCFLGRDRLLIASYSLKVYSIEDMSQAPQLLACFLLPVPPMMKIRCRPEKQCGRWTLTIN</sequence>
<dbReference type="HOGENOM" id="CLU_067179_0_0_1"/>
<accession>A0A0D0BAT5</accession>
<dbReference type="EMBL" id="KN835214">
    <property type="protein sequence ID" value="KIK43392.1"/>
    <property type="molecule type" value="Genomic_DNA"/>
</dbReference>
<protein>
    <recommendedName>
        <fullName evidence="3">F-box domain-containing protein</fullName>
    </recommendedName>
</protein>
<organism evidence="1 2">
    <name type="scientific">Suillus luteus UH-Slu-Lm8-n1</name>
    <dbReference type="NCBI Taxonomy" id="930992"/>
    <lineage>
        <taxon>Eukaryota</taxon>
        <taxon>Fungi</taxon>
        <taxon>Dikarya</taxon>
        <taxon>Basidiomycota</taxon>
        <taxon>Agaricomycotina</taxon>
        <taxon>Agaricomycetes</taxon>
        <taxon>Agaricomycetidae</taxon>
        <taxon>Boletales</taxon>
        <taxon>Suillineae</taxon>
        <taxon>Suillaceae</taxon>
        <taxon>Suillus</taxon>
    </lineage>
</organism>
<evidence type="ECO:0000313" key="1">
    <source>
        <dbReference type="EMBL" id="KIK43392.1"/>
    </source>
</evidence>
<dbReference type="OrthoDB" id="2745718at2759"/>
<evidence type="ECO:0000313" key="2">
    <source>
        <dbReference type="Proteomes" id="UP000054485"/>
    </source>
</evidence>
<dbReference type="SUPFAM" id="SSF81383">
    <property type="entry name" value="F-box domain"/>
    <property type="match status" value="1"/>
</dbReference>